<keyword evidence="7 11" id="KW-0949">S-adenosyl-L-methionine</keyword>
<dbReference type="InterPro" id="IPR011671">
    <property type="entry name" value="tRNA_uracil_MeTrfase"/>
</dbReference>
<comment type="catalytic activity">
    <reaction evidence="9 11">
        <text>uridine(44) in tRNA(Ser) + S-adenosyl-L-methionine = 2'-O-methyluridine(44) in tRNA(Ser) + S-adenosyl-L-homocysteine + H(+)</text>
        <dbReference type="Rhea" id="RHEA:43100"/>
        <dbReference type="Rhea" id="RHEA-COMP:10339"/>
        <dbReference type="Rhea" id="RHEA-COMP:10340"/>
        <dbReference type="ChEBI" id="CHEBI:15378"/>
        <dbReference type="ChEBI" id="CHEBI:57856"/>
        <dbReference type="ChEBI" id="CHEBI:59789"/>
        <dbReference type="ChEBI" id="CHEBI:65315"/>
        <dbReference type="ChEBI" id="CHEBI:74478"/>
        <dbReference type="EC" id="2.1.1.211"/>
    </reaction>
</comment>
<evidence type="ECO:0000256" key="7">
    <source>
        <dbReference type="ARBA" id="ARBA00022691"/>
    </source>
</evidence>
<comment type="subcellular location">
    <subcellularLocation>
        <location evidence="2 11">Cytoplasm</location>
    </subcellularLocation>
</comment>
<dbReference type="PANTHER" id="PTHR21210:SF0">
    <property type="entry name" value="TRNA (URACIL-O(2)-)-METHYLTRANSFERASE-RELATED"/>
    <property type="match status" value="1"/>
</dbReference>
<dbReference type="GO" id="GO:0030488">
    <property type="term" value="P:tRNA methylation"/>
    <property type="evidence" value="ECO:0007669"/>
    <property type="project" value="UniProtKB-UniRule"/>
</dbReference>
<dbReference type="Pfam" id="PF07757">
    <property type="entry name" value="AdoMet_MTase"/>
    <property type="match status" value="1"/>
</dbReference>
<evidence type="ECO:0000256" key="10">
    <source>
        <dbReference type="PROSITE-ProRule" id="PRU00723"/>
    </source>
</evidence>
<keyword evidence="10" id="KW-0479">Metal-binding</keyword>
<keyword evidence="10" id="KW-0863">Zinc-finger</keyword>
<evidence type="ECO:0000256" key="2">
    <source>
        <dbReference type="ARBA" id="ARBA00004496"/>
    </source>
</evidence>
<dbReference type="InterPro" id="IPR000571">
    <property type="entry name" value="Znf_CCCH"/>
</dbReference>
<evidence type="ECO:0000256" key="9">
    <source>
        <dbReference type="ARBA" id="ARBA00047957"/>
    </source>
</evidence>
<dbReference type="VEuPathDB" id="VectorBase:CSON014924"/>
<keyword evidence="5 11" id="KW-0489">Methyltransferase</keyword>
<evidence type="ECO:0000256" key="11">
    <source>
        <dbReference type="RuleBase" id="RU368004"/>
    </source>
</evidence>
<proteinExistence type="inferred from homology"/>
<evidence type="ECO:0000256" key="3">
    <source>
        <dbReference type="ARBA" id="ARBA00009056"/>
    </source>
</evidence>
<dbReference type="PANTHER" id="PTHR21210">
    <property type="entry name" value="TRNA (URACIL-O(2)-)-METHYLTRANSFERASE-RELATED"/>
    <property type="match status" value="1"/>
</dbReference>
<keyword evidence="6 11" id="KW-0808">Transferase</keyword>
<dbReference type="Gene3D" id="3.40.50.150">
    <property type="entry name" value="Vaccinia Virus protein VP39"/>
    <property type="match status" value="1"/>
</dbReference>
<reference evidence="13" key="1">
    <citation type="submission" date="2018-07" db="EMBL/GenBank/DDBJ databases">
        <authorList>
            <person name="Quirk P.G."/>
            <person name="Krulwich T.A."/>
        </authorList>
    </citation>
    <scope>NUCLEOTIDE SEQUENCE</scope>
</reference>
<sequence>MFLVKTEEVKCENEAYFNAINLFIESPAITNPKVAEAVIVKSGKLKNFFEERILTMIKDDYFLGDTSDFGDDFTCVNKRLKEFTPSDFDPGEVLVIISKIIPKKAVNNEIHTISFIDFHKCTALFLRYKDMNEKNAVAHSPYKFTFSENQFSISMLKSDNSENVGKWLRQQVFYKFVKMMKNYKLGLKDPVKSLALIERTEYYQLYSELKSKYASDLISMWTEVTDPQKYVYEDLGIASYLLLLWRKYSDNPQNFIDLGCGNGLLVYILSNEGHTGTGIDVRSRKIWDAYSKNDKMTLKVETIVPSESCLFPEADWIIGNHSDELSPWIPVIAAKSGYDTNFFLLPCCAYQFNGQKYQRIHSNLSVYEEFLEYVKAISKVCGFKTETDRLTIPSTKRMAVIGVGRTYEKEIMDNYSKEIQEFIDTRTKNVTENHSEKEKWVSDFKPRDAIEKVKNCTKIDKEIAFNIVNKVFNELLSKKRYISTFPDWNIGGTLALSSVIKLLDDHERQILKEESGGLQTLLKNHHHIFFVKSGEVSIRVPVKYDQRNVNSEKHKHFKKADCYFFNYHSDGCPLAENDCSYKHECSSSRNSTSQKAKN</sequence>
<dbReference type="SUPFAM" id="SSF53335">
    <property type="entry name" value="S-adenosyl-L-methionine-dependent methyltransferases"/>
    <property type="match status" value="1"/>
</dbReference>
<organism evidence="13">
    <name type="scientific">Culicoides sonorensis</name>
    <name type="common">Biting midge</name>
    <dbReference type="NCBI Taxonomy" id="179676"/>
    <lineage>
        <taxon>Eukaryota</taxon>
        <taxon>Metazoa</taxon>
        <taxon>Ecdysozoa</taxon>
        <taxon>Arthropoda</taxon>
        <taxon>Hexapoda</taxon>
        <taxon>Insecta</taxon>
        <taxon>Pterygota</taxon>
        <taxon>Neoptera</taxon>
        <taxon>Endopterygota</taxon>
        <taxon>Diptera</taxon>
        <taxon>Nematocera</taxon>
        <taxon>Chironomoidea</taxon>
        <taxon>Ceratopogonidae</taxon>
        <taxon>Ceratopogoninae</taxon>
        <taxon>Culicoides</taxon>
        <taxon>Monoculicoides</taxon>
    </lineage>
</organism>
<feature type="zinc finger region" description="C3H1-type" evidence="10">
    <location>
        <begin position="557"/>
        <end position="586"/>
    </location>
</feature>
<evidence type="ECO:0000313" key="13">
    <source>
        <dbReference type="EMBL" id="SSX27886.1"/>
    </source>
</evidence>
<comment type="function">
    <text evidence="11">Adenosyl-L-methionine (AdoMet)-dependent tRNA (uracil-O(2)-)-methyltransferase.</text>
</comment>
<name>A0A336MCC9_CULSO</name>
<keyword evidence="10" id="KW-0862">Zinc</keyword>
<dbReference type="EMBL" id="UFQT01000897">
    <property type="protein sequence ID" value="SSX27886.1"/>
    <property type="molecule type" value="Genomic_DNA"/>
</dbReference>
<dbReference type="OMA" id="CFFKLHH"/>
<dbReference type="PROSITE" id="PS50103">
    <property type="entry name" value="ZF_C3H1"/>
    <property type="match status" value="1"/>
</dbReference>
<dbReference type="GO" id="GO:0005737">
    <property type="term" value="C:cytoplasm"/>
    <property type="evidence" value="ECO:0007669"/>
    <property type="project" value="UniProtKB-SubCell"/>
</dbReference>
<evidence type="ECO:0000256" key="4">
    <source>
        <dbReference type="ARBA" id="ARBA00022490"/>
    </source>
</evidence>
<gene>
    <name evidence="13" type="primary">CSON014924</name>
</gene>
<keyword evidence="8 11" id="KW-0819">tRNA processing</keyword>
<evidence type="ECO:0000256" key="1">
    <source>
        <dbReference type="ARBA" id="ARBA00002778"/>
    </source>
</evidence>
<keyword evidence="4 11" id="KW-0963">Cytoplasm</keyword>
<evidence type="ECO:0000259" key="12">
    <source>
        <dbReference type="PROSITE" id="PS50103"/>
    </source>
</evidence>
<dbReference type="AlphaFoldDB" id="A0A336MCC9"/>
<comment type="similarity">
    <text evidence="3 11">Belongs to the TRM44 family.</text>
</comment>
<dbReference type="GO" id="GO:0141101">
    <property type="term" value="F:tRNA(Ser) (uridine(44)-2'-O-)-methyltransferase activity"/>
    <property type="evidence" value="ECO:0007669"/>
    <property type="project" value="UniProtKB-EC"/>
</dbReference>
<dbReference type="InterPro" id="IPR029063">
    <property type="entry name" value="SAM-dependent_MTases_sf"/>
</dbReference>
<dbReference type="GO" id="GO:0008270">
    <property type="term" value="F:zinc ion binding"/>
    <property type="evidence" value="ECO:0007669"/>
    <property type="project" value="UniProtKB-KW"/>
</dbReference>
<dbReference type="EC" id="2.1.1.211" evidence="11"/>
<accession>A0A336MCC9</accession>
<feature type="domain" description="C3H1-type" evidence="12">
    <location>
        <begin position="557"/>
        <end position="586"/>
    </location>
</feature>
<evidence type="ECO:0000256" key="8">
    <source>
        <dbReference type="ARBA" id="ARBA00022694"/>
    </source>
</evidence>
<evidence type="ECO:0000256" key="6">
    <source>
        <dbReference type="ARBA" id="ARBA00022679"/>
    </source>
</evidence>
<comment type="function">
    <text evidence="1">Probable adenosyl-L-methionine (AdoMet)-dependent tRNA (uracil-O(2)-)-methyltransferase.</text>
</comment>
<protein>
    <recommendedName>
        <fullName evidence="11">tRNA (uracil-O(2)-)-methyltransferase</fullName>
        <ecNumber evidence="11">2.1.1.211</ecNumber>
    </recommendedName>
</protein>
<evidence type="ECO:0000256" key="5">
    <source>
        <dbReference type="ARBA" id="ARBA00022603"/>
    </source>
</evidence>